<sequence>MTQAPPTGPTILGVDVILVATLLAAVAAFAVLVALYAATTVRDPMAKRVKALNERREQLKAGITASTRRTRKSLTQTNQTTDRMRSFLKSMNTLQEDQLKQAQQRLAQAGIRSKDLAVIVIFGRLVLPIVIGGGMAIAVFMFGFQADWSPLKKFMLVGGTLLFSYKLPDIIVTNKVQKRSNEIRKGLPDALDLLVICAEAGLTVDAAFTRVARELGSAYPELGDEFALTAIELGFLTERRQAFENLAYRVDLEAVRGVVTTMIQTEKYGTPLASALRVLSAEFRNERMMRAEEKAARLPAIMTVPLILFILPTLFVVILGPAACSITDNFVN</sequence>
<dbReference type="Pfam" id="PF00482">
    <property type="entry name" value="T2SSF"/>
    <property type="match status" value="1"/>
</dbReference>
<dbReference type="AlphaFoldDB" id="A0A842HX47"/>
<proteinExistence type="predicted"/>
<evidence type="ECO:0000256" key="4">
    <source>
        <dbReference type="ARBA" id="ARBA00022989"/>
    </source>
</evidence>
<comment type="subcellular location">
    <subcellularLocation>
        <location evidence="1">Cell membrane</location>
        <topology evidence="1">Multi-pass membrane protein</topology>
    </subcellularLocation>
</comment>
<protein>
    <submittedName>
        <fullName evidence="8">Type II secretion system F family protein</fullName>
    </submittedName>
</protein>
<evidence type="ECO:0000256" key="5">
    <source>
        <dbReference type="ARBA" id="ARBA00023136"/>
    </source>
</evidence>
<evidence type="ECO:0000256" key="3">
    <source>
        <dbReference type="ARBA" id="ARBA00022692"/>
    </source>
</evidence>
<dbReference type="GO" id="GO:0005886">
    <property type="term" value="C:plasma membrane"/>
    <property type="evidence" value="ECO:0007669"/>
    <property type="project" value="UniProtKB-SubCell"/>
</dbReference>
<keyword evidence="3 6" id="KW-0812">Transmembrane</keyword>
<dbReference type="PANTHER" id="PTHR35007:SF2">
    <property type="entry name" value="PILUS ASSEMBLE PROTEIN"/>
    <property type="match status" value="1"/>
</dbReference>
<organism evidence="8 9">
    <name type="scientific">Parasphingopyxis marina</name>
    <dbReference type="NCBI Taxonomy" id="2761622"/>
    <lineage>
        <taxon>Bacteria</taxon>
        <taxon>Pseudomonadati</taxon>
        <taxon>Pseudomonadota</taxon>
        <taxon>Alphaproteobacteria</taxon>
        <taxon>Sphingomonadales</taxon>
        <taxon>Sphingomonadaceae</taxon>
        <taxon>Parasphingopyxis</taxon>
    </lineage>
</organism>
<keyword evidence="5 6" id="KW-0472">Membrane</keyword>
<feature type="transmembrane region" description="Helical" evidence="6">
    <location>
        <begin position="116"/>
        <end position="142"/>
    </location>
</feature>
<feature type="transmembrane region" description="Helical" evidence="6">
    <location>
        <begin position="154"/>
        <end position="172"/>
    </location>
</feature>
<evidence type="ECO:0000256" key="6">
    <source>
        <dbReference type="SAM" id="Phobius"/>
    </source>
</evidence>
<evidence type="ECO:0000256" key="2">
    <source>
        <dbReference type="ARBA" id="ARBA00022475"/>
    </source>
</evidence>
<accession>A0A842HX47</accession>
<keyword evidence="9" id="KW-1185">Reference proteome</keyword>
<dbReference type="Proteomes" id="UP000564378">
    <property type="component" value="Unassembled WGS sequence"/>
</dbReference>
<dbReference type="InterPro" id="IPR018076">
    <property type="entry name" value="T2SS_GspF_dom"/>
</dbReference>
<feature type="transmembrane region" description="Helical" evidence="6">
    <location>
        <begin position="16"/>
        <end position="38"/>
    </location>
</feature>
<feature type="transmembrane region" description="Helical" evidence="6">
    <location>
        <begin position="298"/>
        <end position="323"/>
    </location>
</feature>
<evidence type="ECO:0000313" key="9">
    <source>
        <dbReference type="Proteomes" id="UP000564378"/>
    </source>
</evidence>
<reference evidence="8 9" key="1">
    <citation type="submission" date="2020-08" db="EMBL/GenBank/DDBJ databases">
        <title>Draft genome sequence of Parasphingopyxis sp. GrpM-11.</title>
        <authorList>
            <person name="Oh J."/>
            <person name="Roh D.-H."/>
        </authorList>
    </citation>
    <scope>NUCLEOTIDE SEQUENCE [LARGE SCALE GENOMIC DNA]</scope>
    <source>
        <strain evidence="8 9">GrpM-11</strain>
    </source>
</reference>
<dbReference type="RefSeq" id="WP_185800671.1">
    <property type="nucleotide sequence ID" value="NZ_JACJVJ010000001.1"/>
</dbReference>
<evidence type="ECO:0000256" key="1">
    <source>
        <dbReference type="ARBA" id="ARBA00004651"/>
    </source>
</evidence>
<evidence type="ECO:0000259" key="7">
    <source>
        <dbReference type="Pfam" id="PF00482"/>
    </source>
</evidence>
<name>A0A842HX47_9SPHN</name>
<feature type="domain" description="Type II secretion system protein GspF" evidence="7">
    <location>
        <begin position="191"/>
        <end position="319"/>
    </location>
</feature>
<dbReference type="EMBL" id="JACJVJ010000001">
    <property type="protein sequence ID" value="MBC2777465.1"/>
    <property type="molecule type" value="Genomic_DNA"/>
</dbReference>
<keyword evidence="2" id="KW-1003">Cell membrane</keyword>
<keyword evidence="4 6" id="KW-1133">Transmembrane helix</keyword>
<gene>
    <name evidence="8" type="ORF">H6P80_07500</name>
</gene>
<dbReference type="PANTHER" id="PTHR35007">
    <property type="entry name" value="INTEGRAL MEMBRANE PROTEIN-RELATED"/>
    <property type="match status" value="1"/>
</dbReference>
<comment type="caution">
    <text evidence="8">The sequence shown here is derived from an EMBL/GenBank/DDBJ whole genome shotgun (WGS) entry which is preliminary data.</text>
</comment>
<evidence type="ECO:0000313" key="8">
    <source>
        <dbReference type="EMBL" id="MBC2777465.1"/>
    </source>
</evidence>